<organism evidence="2 3">
    <name type="scientific">Sphenostylis stenocarpa</name>
    <dbReference type="NCBI Taxonomy" id="92480"/>
    <lineage>
        <taxon>Eukaryota</taxon>
        <taxon>Viridiplantae</taxon>
        <taxon>Streptophyta</taxon>
        <taxon>Embryophyta</taxon>
        <taxon>Tracheophyta</taxon>
        <taxon>Spermatophyta</taxon>
        <taxon>Magnoliopsida</taxon>
        <taxon>eudicotyledons</taxon>
        <taxon>Gunneridae</taxon>
        <taxon>Pentapetalae</taxon>
        <taxon>rosids</taxon>
        <taxon>fabids</taxon>
        <taxon>Fabales</taxon>
        <taxon>Fabaceae</taxon>
        <taxon>Papilionoideae</taxon>
        <taxon>50 kb inversion clade</taxon>
        <taxon>NPAAA clade</taxon>
        <taxon>indigoferoid/millettioid clade</taxon>
        <taxon>Phaseoleae</taxon>
        <taxon>Sphenostylis</taxon>
    </lineage>
</organism>
<reference evidence="2" key="1">
    <citation type="submission" date="2023-10" db="EMBL/GenBank/DDBJ databases">
        <authorList>
            <person name="Domelevo Entfellner J.-B."/>
        </authorList>
    </citation>
    <scope>NUCLEOTIDE SEQUENCE</scope>
</reference>
<feature type="region of interest" description="Disordered" evidence="1">
    <location>
        <begin position="1"/>
        <end position="35"/>
    </location>
</feature>
<dbReference type="Proteomes" id="UP001189624">
    <property type="component" value="Chromosome 7"/>
</dbReference>
<evidence type="ECO:0000313" key="3">
    <source>
        <dbReference type="Proteomes" id="UP001189624"/>
    </source>
</evidence>
<gene>
    <name evidence="2" type="ORF">AYBTSS11_LOCUS21196</name>
</gene>
<dbReference type="AlphaFoldDB" id="A0AA86TGW3"/>
<dbReference type="Gramene" id="rna-AYBTSS11_LOCUS21196">
    <property type="protein sequence ID" value="CAJ1967467.1"/>
    <property type="gene ID" value="gene-AYBTSS11_LOCUS21196"/>
</dbReference>
<name>A0AA86TGW3_9FABA</name>
<protein>
    <submittedName>
        <fullName evidence="2">Uncharacterized protein</fullName>
    </submittedName>
</protein>
<sequence length="120" mass="13449">MESAIDGIVGTQSAQYDSQRANDDVPLQRKLSTKPAEEDGLKALDNDDIFYSYIKSAKNKIMQSKSNIGGHELKPTGVDVANGTTNKENERDHFSDFIQNAKKRIRSRTISKRNSSFRRG</sequence>
<keyword evidence="3" id="KW-1185">Reference proteome</keyword>
<dbReference type="PANTHER" id="PTHR36746:SF2">
    <property type="match status" value="1"/>
</dbReference>
<accession>A0AA86TGW3</accession>
<dbReference type="PANTHER" id="PTHR36746">
    <property type="entry name" value="BNAC04G51760D PROTEIN"/>
    <property type="match status" value="1"/>
</dbReference>
<evidence type="ECO:0000256" key="1">
    <source>
        <dbReference type="SAM" id="MobiDB-lite"/>
    </source>
</evidence>
<dbReference type="EMBL" id="OY731404">
    <property type="protein sequence ID" value="CAJ1967467.1"/>
    <property type="molecule type" value="Genomic_DNA"/>
</dbReference>
<evidence type="ECO:0000313" key="2">
    <source>
        <dbReference type="EMBL" id="CAJ1967467.1"/>
    </source>
</evidence>
<proteinExistence type="predicted"/>
<feature type="compositionally biased region" description="Polar residues" evidence="1">
    <location>
        <begin position="10"/>
        <end position="19"/>
    </location>
</feature>